<feature type="transmembrane region" description="Helical" evidence="1">
    <location>
        <begin position="71"/>
        <end position="91"/>
    </location>
</feature>
<keyword evidence="1" id="KW-1133">Transmembrane helix</keyword>
<dbReference type="SUPFAM" id="SSF55073">
    <property type="entry name" value="Nucleotide cyclase"/>
    <property type="match status" value="1"/>
</dbReference>
<proteinExistence type="predicted"/>
<dbReference type="InterPro" id="IPR050469">
    <property type="entry name" value="Diguanylate_Cyclase"/>
</dbReference>
<dbReference type="SMART" id="SM00267">
    <property type="entry name" value="GGDEF"/>
    <property type="match status" value="1"/>
</dbReference>
<feature type="domain" description="GGDEF" evidence="2">
    <location>
        <begin position="230"/>
        <end position="358"/>
    </location>
</feature>
<dbReference type="InterPro" id="IPR000160">
    <property type="entry name" value="GGDEF_dom"/>
</dbReference>
<keyword evidence="1" id="KW-0812">Transmembrane</keyword>
<dbReference type="CDD" id="cd01949">
    <property type="entry name" value="GGDEF"/>
    <property type="match status" value="1"/>
</dbReference>
<sequence>MTAIPPGITPEFRFRHQALLVVLACLTVTGLLSLALTPLFPFKPSDLMGLAFIAVKSLVLLLWLRRRPEAFLVIGLLELTLEVTGGLLKFASTLLVDGTASGLGGASYWLPVSYLLATLVLPGKKALAVNLSVYVLLLTIGLLYAVSDTVPTAVKVRYGNALVQLYLLHAAVIAVLALLDQLRQAYLRALTTAAEHQRLANLDALTGLPNRRQLTVWLQEAQGQTSSVGAPFSVILFDLDHFKRVNDTYGHTVGDDVLRHVSGVVQGALRAGDRIGRWGGEEFLVVLRCDAAAASGASLRLMRALGAAPHPVVGVITVSGGVAQARPGKDLTALLNRVDEALYTAKREGRNRMVTAEGGGSLPAASAD</sequence>
<feature type="transmembrane region" description="Helical" evidence="1">
    <location>
        <begin position="103"/>
        <end position="121"/>
    </location>
</feature>
<feature type="transmembrane region" description="Helical" evidence="1">
    <location>
        <begin position="158"/>
        <end position="179"/>
    </location>
</feature>
<evidence type="ECO:0000259" key="2">
    <source>
        <dbReference type="PROSITE" id="PS50887"/>
    </source>
</evidence>
<dbReference type="Gene3D" id="3.30.70.270">
    <property type="match status" value="1"/>
</dbReference>
<dbReference type="Proteomes" id="UP001595998">
    <property type="component" value="Unassembled WGS sequence"/>
</dbReference>
<comment type="caution">
    <text evidence="3">The sequence shown here is derived from an EMBL/GenBank/DDBJ whole genome shotgun (WGS) entry which is preliminary data.</text>
</comment>
<protein>
    <submittedName>
        <fullName evidence="3">GGDEF domain-containing protein</fullName>
    </submittedName>
</protein>
<dbReference type="PANTHER" id="PTHR45138:SF9">
    <property type="entry name" value="DIGUANYLATE CYCLASE DGCM-RELATED"/>
    <property type="match status" value="1"/>
</dbReference>
<feature type="transmembrane region" description="Helical" evidence="1">
    <location>
        <begin position="47"/>
        <end position="64"/>
    </location>
</feature>
<evidence type="ECO:0000256" key="1">
    <source>
        <dbReference type="SAM" id="Phobius"/>
    </source>
</evidence>
<feature type="transmembrane region" description="Helical" evidence="1">
    <location>
        <begin position="18"/>
        <end position="41"/>
    </location>
</feature>
<gene>
    <name evidence="3" type="ORF">ACFOZ9_01215</name>
</gene>
<dbReference type="RefSeq" id="WP_380035351.1">
    <property type="nucleotide sequence ID" value="NZ_JBHSEH010000004.1"/>
</dbReference>
<name>A0ABV8XJ23_9DEIO</name>
<accession>A0ABV8XJ23</accession>
<dbReference type="Pfam" id="PF00990">
    <property type="entry name" value="GGDEF"/>
    <property type="match status" value="1"/>
</dbReference>
<dbReference type="NCBIfam" id="TIGR00254">
    <property type="entry name" value="GGDEF"/>
    <property type="match status" value="1"/>
</dbReference>
<organism evidence="3 4">
    <name type="scientific">Deinococcus navajonensis</name>
    <dbReference type="NCBI Taxonomy" id="309884"/>
    <lineage>
        <taxon>Bacteria</taxon>
        <taxon>Thermotogati</taxon>
        <taxon>Deinococcota</taxon>
        <taxon>Deinococci</taxon>
        <taxon>Deinococcales</taxon>
        <taxon>Deinococcaceae</taxon>
        <taxon>Deinococcus</taxon>
    </lineage>
</organism>
<keyword evidence="1" id="KW-0472">Membrane</keyword>
<reference evidence="4" key="1">
    <citation type="journal article" date="2019" name="Int. J. Syst. Evol. Microbiol.">
        <title>The Global Catalogue of Microorganisms (GCM) 10K type strain sequencing project: providing services to taxonomists for standard genome sequencing and annotation.</title>
        <authorList>
            <consortium name="The Broad Institute Genomics Platform"/>
            <consortium name="The Broad Institute Genome Sequencing Center for Infectious Disease"/>
            <person name="Wu L."/>
            <person name="Ma J."/>
        </authorList>
    </citation>
    <scope>NUCLEOTIDE SEQUENCE [LARGE SCALE GENOMIC DNA]</scope>
    <source>
        <strain evidence="4">CCUG 56029</strain>
    </source>
</reference>
<dbReference type="InterPro" id="IPR043128">
    <property type="entry name" value="Rev_trsase/Diguanyl_cyclase"/>
</dbReference>
<dbReference type="EMBL" id="JBHSEH010000004">
    <property type="protein sequence ID" value="MFC4424811.1"/>
    <property type="molecule type" value="Genomic_DNA"/>
</dbReference>
<dbReference type="PANTHER" id="PTHR45138">
    <property type="entry name" value="REGULATORY COMPONENTS OF SENSORY TRANSDUCTION SYSTEM"/>
    <property type="match status" value="1"/>
</dbReference>
<dbReference type="InterPro" id="IPR029787">
    <property type="entry name" value="Nucleotide_cyclase"/>
</dbReference>
<feature type="transmembrane region" description="Helical" evidence="1">
    <location>
        <begin position="128"/>
        <end position="146"/>
    </location>
</feature>
<evidence type="ECO:0000313" key="4">
    <source>
        <dbReference type="Proteomes" id="UP001595998"/>
    </source>
</evidence>
<keyword evidence="4" id="KW-1185">Reference proteome</keyword>
<dbReference type="PROSITE" id="PS50887">
    <property type="entry name" value="GGDEF"/>
    <property type="match status" value="1"/>
</dbReference>
<evidence type="ECO:0000313" key="3">
    <source>
        <dbReference type="EMBL" id="MFC4424811.1"/>
    </source>
</evidence>